<dbReference type="OrthoDB" id="9802097at2"/>
<dbReference type="GO" id="GO:0032259">
    <property type="term" value="P:methylation"/>
    <property type="evidence" value="ECO:0007669"/>
    <property type="project" value="UniProtKB-KW"/>
</dbReference>
<dbReference type="PANTHER" id="PTHR43861">
    <property type="entry name" value="TRANS-ACONITATE 2-METHYLTRANSFERASE-RELATED"/>
    <property type="match status" value="1"/>
</dbReference>
<dbReference type="RefSeq" id="WP_013042516.1">
    <property type="nucleotide sequence ID" value="NC_014008.1"/>
</dbReference>
<dbReference type="eggNOG" id="COG0500">
    <property type="taxonomic scope" value="Bacteria"/>
</dbReference>
<dbReference type="InterPro" id="IPR029063">
    <property type="entry name" value="SAM-dependent_MTases_sf"/>
</dbReference>
<gene>
    <name evidence="2" type="ordered locus">Caka_0768</name>
</gene>
<keyword evidence="2" id="KW-0489">Methyltransferase</keyword>
<keyword evidence="2" id="KW-0808">Transferase</keyword>
<dbReference type="EMBL" id="CP001998">
    <property type="protein sequence ID" value="ADE53792.1"/>
    <property type="molecule type" value="Genomic_DNA"/>
</dbReference>
<dbReference type="Proteomes" id="UP000000925">
    <property type="component" value="Chromosome"/>
</dbReference>
<protein>
    <submittedName>
        <fullName evidence="2">Methyltransferase type 11</fullName>
    </submittedName>
</protein>
<dbReference type="STRING" id="583355.Caka_0768"/>
<dbReference type="AlphaFoldDB" id="D5EPQ5"/>
<keyword evidence="3" id="KW-1185">Reference proteome</keyword>
<sequence>MPLLNDAVQTGFARKARSYNQHALVQADAAEWLSHWLPESTTDCLEFGAGTGLFSQYLPQHFASVLCTDLSEEMLQLCKERLSTIQTEVRNAWMCPTIPTLYDWIVSSSLLQWAPDPVEVLRQWKQQLSPNGRLLIGLFVDPSLKEMRSLMGGQSPLVWRTQQEWLNCATEAGLNILRTESRERVYHYPNARAFWRSLHDTGTTARCQTSVGSLRQCLAAYEASFGNDAGVRASWTTCRIELSH</sequence>
<dbReference type="PANTHER" id="PTHR43861:SF1">
    <property type="entry name" value="TRANS-ACONITATE 2-METHYLTRANSFERASE"/>
    <property type="match status" value="1"/>
</dbReference>
<dbReference type="GO" id="GO:0008757">
    <property type="term" value="F:S-adenosylmethionine-dependent methyltransferase activity"/>
    <property type="evidence" value="ECO:0007669"/>
    <property type="project" value="InterPro"/>
</dbReference>
<organism evidence="2 3">
    <name type="scientific">Coraliomargarita akajimensis (strain DSM 45221 / IAM 15411 / JCM 23193 / KCTC 12865 / 04OKA010-24)</name>
    <dbReference type="NCBI Taxonomy" id="583355"/>
    <lineage>
        <taxon>Bacteria</taxon>
        <taxon>Pseudomonadati</taxon>
        <taxon>Verrucomicrobiota</taxon>
        <taxon>Opitutia</taxon>
        <taxon>Puniceicoccales</taxon>
        <taxon>Coraliomargaritaceae</taxon>
        <taxon>Coraliomargarita</taxon>
    </lineage>
</organism>
<evidence type="ECO:0000313" key="2">
    <source>
        <dbReference type="EMBL" id="ADE53792.1"/>
    </source>
</evidence>
<feature type="domain" description="Methyltransferase type 11" evidence="1">
    <location>
        <begin position="45"/>
        <end position="136"/>
    </location>
</feature>
<proteinExistence type="predicted"/>
<dbReference type="HOGENOM" id="CLU_046586_1_0_0"/>
<accession>D5EPQ5</accession>
<dbReference type="InterPro" id="IPR013216">
    <property type="entry name" value="Methyltransf_11"/>
</dbReference>
<dbReference type="Gene3D" id="3.40.50.150">
    <property type="entry name" value="Vaccinia Virus protein VP39"/>
    <property type="match status" value="1"/>
</dbReference>
<dbReference type="CDD" id="cd02440">
    <property type="entry name" value="AdoMet_MTases"/>
    <property type="match status" value="1"/>
</dbReference>
<dbReference type="SUPFAM" id="SSF53335">
    <property type="entry name" value="S-adenosyl-L-methionine-dependent methyltransferases"/>
    <property type="match status" value="1"/>
</dbReference>
<dbReference type="KEGG" id="caa:Caka_0768"/>
<name>D5EPQ5_CORAD</name>
<evidence type="ECO:0000313" key="3">
    <source>
        <dbReference type="Proteomes" id="UP000000925"/>
    </source>
</evidence>
<reference evidence="2 3" key="1">
    <citation type="journal article" date="2010" name="Stand. Genomic Sci.">
        <title>Complete genome sequence of Coraliomargarita akajimensis type strain (04OKA010-24).</title>
        <authorList>
            <person name="Mavromatis K."/>
            <person name="Abt B."/>
            <person name="Brambilla E."/>
            <person name="Lapidus A."/>
            <person name="Copeland A."/>
            <person name="Deshpande S."/>
            <person name="Nolan M."/>
            <person name="Lucas S."/>
            <person name="Tice H."/>
            <person name="Cheng J.F."/>
            <person name="Han C."/>
            <person name="Detter J.C."/>
            <person name="Woyke T."/>
            <person name="Goodwin L."/>
            <person name="Pitluck S."/>
            <person name="Held B."/>
            <person name="Brettin T."/>
            <person name="Tapia R."/>
            <person name="Ivanova N."/>
            <person name="Mikhailova N."/>
            <person name="Pati A."/>
            <person name="Liolios K."/>
            <person name="Chen A."/>
            <person name="Palaniappan K."/>
            <person name="Land M."/>
            <person name="Hauser L."/>
            <person name="Chang Y.J."/>
            <person name="Jeffries C.D."/>
            <person name="Rohde M."/>
            <person name="Goker M."/>
            <person name="Bristow J."/>
            <person name="Eisen J.A."/>
            <person name="Markowitz V."/>
            <person name="Hugenholtz P."/>
            <person name="Klenk H.P."/>
            <person name="Kyrpides N.C."/>
        </authorList>
    </citation>
    <scope>NUCLEOTIDE SEQUENCE [LARGE SCALE GENOMIC DNA]</scope>
    <source>
        <strain evidence="3">DSM 45221 / IAM 15411 / JCM 23193 / KCTC 12865</strain>
    </source>
</reference>
<evidence type="ECO:0000259" key="1">
    <source>
        <dbReference type="Pfam" id="PF08241"/>
    </source>
</evidence>
<dbReference type="Pfam" id="PF08241">
    <property type="entry name" value="Methyltransf_11"/>
    <property type="match status" value="1"/>
</dbReference>